<comment type="caution">
    <text evidence="4">The sequence shown here is derived from an EMBL/GenBank/DDBJ whole genome shotgun (WGS) entry which is preliminary data.</text>
</comment>
<feature type="compositionally biased region" description="Polar residues" evidence="3">
    <location>
        <begin position="128"/>
        <end position="142"/>
    </location>
</feature>
<organism evidence="4 5">
    <name type="scientific">Rhizodiscina lignyota</name>
    <dbReference type="NCBI Taxonomy" id="1504668"/>
    <lineage>
        <taxon>Eukaryota</taxon>
        <taxon>Fungi</taxon>
        <taxon>Dikarya</taxon>
        <taxon>Ascomycota</taxon>
        <taxon>Pezizomycotina</taxon>
        <taxon>Dothideomycetes</taxon>
        <taxon>Pleosporomycetidae</taxon>
        <taxon>Aulographales</taxon>
        <taxon>Rhizodiscinaceae</taxon>
        <taxon>Rhizodiscina</taxon>
    </lineage>
</organism>
<feature type="compositionally biased region" description="Pro residues" evidence="3">
    <location>
        <begin position="19"/>
        <end position="32"/>
    </location>
</feature>
<gene>
    <name evidence="4" type="ORF">NA57DRAFT_81975</name>
</gene>
<dbReference type="GO" id="GO:0005737">
    <property type="term" value="C:cytoplasm"/>
    <property type="evidence" value="ECO:0007669"/>
    <property type="project" value="TreeGrafter"/>
</dbReference>
<name>A0A9P4I448_9PEZI</name>
<keyword evidence="2" id="KW-0677">Repeat</keyword>
<dbReference type="Proteomes" id="UP000799772">
    <property type="component" value="Unassembled WGS sequence"/>
</dbReference>
<dbReference type="OrthoDB" id="1517790at2759"/>
<dbReference type="PANTHER" id="PTHR48051:SF1">
    <property type="entry name" value="RAS SUPPRESSOR PROTEIN 1"/>
    <property type="match status" value="1"/>
</dbReference>
<evidence type="ECO:0000256" key="2">
    <source>
        <dbReference type="ARBA" id="ARBA00022737"/>
    </source>
</evidence>
<feature type="region of interest" description="Disordered" evidence="3">
    <location>
        <begin position="94"/>
        <end position="152"/>
    </location>
</feature>
<evidence type="ECO:0000256" key="1">
    <source>
        <dbReference type="ARBA" id="ARBA00022614"/>
    </source>
</evidence>
<dbReference type="PANTHER" id="PTHR48051">
    <property type="match status" value="1"/>
</dbReference>
<protein>
    <submittedName>
        <fullName evidence="4">Uncharacterized protein</fullName>
    </submittedName>
</protein>
<dbReference type="Pfam" id="PF13855">
    <property type="entry name" value="LRR_8"/>
    <property type="match status" value="1"/>
</dbReference>
<proteinExistence type="predicted"/>
<dbReference type="InterPro" id="IPR001611">
    <property type="entry name" value="Leu-rich_rpt"/>
</dbReference>
<evidence type="ECO:0000313" key="4">
    <source>
        <dbReference type="EMBL" id="KAF2092827.1"/>
    </source>
</evidence>
<sequence length="581" mass="64764">MSEQDEALFPGSTDEQMPSSPPSLPSRPPMDPPVLSRKRTRASDLSSNHPSSDPAFFSSDDASNDNVENYQDGKRRKKQFRGAWWDRAMYSGASQSASADASIGPVPSRDGGKTQFTRNFDSGVWMGSDSTDASTELASSQERGGATAPSMNFASLNHQPQYSNMPAAPTSSVDKRGEAEREAARIVDKALEMQAQRVDLSGLNLTEVSDSTISPLHSMVRYAQHLDDQSDSPREYFTFLPTIQLFLSSNRLRRLPNELFNLDNITVLSLRNNKLTEIPSCIRNLRNLVELNVSGNKLRHLPYELLSIPDGDTRLSRLTILPNPFAQIIPTADAAKLPIIDIHQFIGIEAIKEDSTMSTANWPLRGQTSRLAGWVTILGEQMRGRWKWSKRSYHQSMDGDSNEHLLRLSPKEDYMIRRQLLKARPMLIASSPVAYLNLFGSPNQLGARAPSAMTDEELQGFFDDPSTSPAQDGPKAHSLVELALKECSASDSLSQLHTLLPEDSPRHVVDALDNAQQVKQTGGKRCSVCGRSYVIPRTEWIEYWHYVPGEMKCSFSELFVPFLRKGCSWKCVPDGNPRTWF</sequence>
<reference evidence="4" key="1">
    <citation type="journal article" date="2020" name="Stud. Mycol.">
        <title>101 Dothideomycetes genomes: a test case for predicting lifestyles and emergence of pathogens.</title>
        <authorList>
            <person name="Haridas S."/>
            <person name="Albert R."/>
            <person name="Binder M."/>
            <person name="Bloem J."/>
            <person name="Labutti K."/>
            <person name="Salamov A."/>
            <person name="Andreopoulos B."/>
            <person name="Baker S."/>
            <person name="Barry K."/>
            <person name="Bills G."/>
            <person name="Bluhm B."/>
            <person name="Cannon C."/>
            <person name="Castanera R."/>
            <person name="Culley D."/>
            <person name="Daum C."/>
            <person name="Ezra D."/>
            <person name="Gonzalez J."/>
            <person name="Henrissat B."/>
            <person name="Kuo A."/>
            <person name="Liang C."/>
            <person name="Lipzen A."/>
            <person name="Lutzoni F."/>
            <person name="Magnuson J."/>
            <person name="Mondo S."/>
            <person name="Nolan M."/>
            <person name="Ohm R."/>
            <person name="Pangilinan J."/>
            <person name="Park H.-J."/>
            <person name="Ramirez L."/>
            <person name="Alfaro M."/>
            <person name="Sun H."/>
            <person name="Tritt A."/>
            <person name="Yoshinaga Y."/>
            <person name="Zwiers L.-H."/>
            <person name="Turgeon B."/>
            <person name="Goodwin S."/>
            <person name="Spatafora J."/>
            <person name="Crous P."/>
            <person name="Grigoriev I."/>
        </authorList>
    </citation>
    <scope>NUCLEOTIDE SEQUENCE</scope>
    <source>
        <strain evidence="4">CBS 133067</strain>
    </source>
</reference>
<dbReference type="PROSITE" id="PS51450">
    <property type="entry name" value="LRR"/>
    <property type="match status" value="1"/>
</dbReference>
<dbReference type="EMBL" id="ML978142">
    <property type="protein sequence ID" value="KAF2092827.1"/>
    <property type="molecule type" value="Genomic_DNA"/>
</dbReference>
<evidence type="ECO:0000313" key="5">
    <source>
        <dbReference type="Proteomes" id="UP000799772"/>
    </source>
</evidence>
<keyword evidence="5" id="KW-1185">Reference proteome</keyword>
<feature type="compositionally biased region" description="Low complexity" evidence="3">
    <location>
        <begin position="50"/>
        <end position="66"/>
    </location>
</feature>
<accession>A0A9P4I448</accession>
<feature type="region of interest" description="Disordered" evidence="3">
    <location>
        <begin position="1"/>
        <end position="78"/>
    </location>
</feature>
<keyword evidence="1" id="KW-0433">Leucine-rich repeat</keyword>
<dbReference type="SUPFAM" id="SSF52058">
    <property type="entry name" value="L domain-like"/>
    <property type="match status" value="1"/>
</dbReference>
<dbReference type="AlphaFoldDB" id="A0A9P4I448"/>
<dbReference type="InterPro" id="IPR050216">
    <property type="entry name" value="LRR_domain-containing"/>
</dbReference>
<dbReference type="InterPro" id="IPR032675">
    <property type="entry name" value="LRR_dom_sf"/>
</dbReference>
<dbReference type="Gene3D" id="3.80.10.10">
    <property type="entry name" value="Ribonuclease Inhibitor"/>
    <property type="match status" value="1"/>
</dbReference>
<dbReference type="SMART" id="SM00369">
    <property type="entry name" value="LRR_TYP"/>
    <property type="match status" value="2"/>
</dbReference>
<dbReference type="InterPro" id="IPR003591">
    <property type="entry name" value="Leu-rich_rpt_typical-subtyp"/>
</dbReference>
<evidence type="ECO:0000256" key="3">
    <source>
        <dbReference type="SAM" id="MobiDB-lite"/>
    </source>
</evidence>